<dbReference type="Pfam" id="PF14538">
    <property type="entry name" value="Raptor_N"/>
    <property type="match status" value="1"/>
</dbReference>
<organism evidence="7 8">
    <name type="scientific">Protomyces lactucae-debilis</name>
    <dbReference type="NCBI Taxonomy" id="2754530"/>
    <lineage>
        <taxon>Eukaryota</taxon>
        <taxon>Fungi</taxon>
        <taxon>Dikarya</taxon>
        <taxon>Ascomycota</taxon>
        <taxon>Taphrinomycotina</taxon>
        <taxon>Taphrinomycetes</taxon>
        <taxon>Taphrinales</taxon>
        <taxon>Protomycetaceae</taxon>
        <taxon>Protomyces</taxon>
    </lineage>
</organism>
<dbReference type="SMART" id="SM01302">
    <property type="entry name" value="Raptor_N"/>
    <property type="match status" value="1"/>
</dbReference>
<dbReference type="RefSeq" id="XP_040722090.1">
    <property type="nucleotide sequence ID" value="XM_040870228.1"/>
</dbReference>
<dbReference type="GeneID" id="63786827"/>
<dbReference type="PROSITE" id="PS50082">
    <property type="entry name" value="WD_REPEATS_2"/>
    <property type="match status" value="1"/>
</dbReference>
<dbReference type="Proteomes" id="UP000193685">
    <property type="component" value="Unassembled WGS sequence"/>
</dbReference>
<dbReference type="OMA" id="TEVCTND"/>
<dbReference type="STRING" id="56484.A0A1Y2ETW3"/>
<comment type="similarity">
    <text evidence="1">Belongs to the WD repeat RAPTOR family.</text>
</comment>
<evidence type="ECO:0000256" key="4">
    <source>
        <dbReference type="PROSITE-ProRule" id="PRU00221"/>
    </source>
</evidence>
<dbReference type="GO" id="GO:0009267">
    <property type="term" value="P:cellular response to starvation"/>
    <property type="evidence" value="ECO:0007669"/>
    <property type="project" value="TreeGrafter"/>
</dbReference>
<dbReference type="InterPro" id="IPR001680">
    <property type="entry name" value="WD40_rpt"/>
</dbReference>
<accession>A0A1Y2ETW3</accession>
<keyword evidence="3" id="KW-0677">Repeat</keyword>
<dbReference type="OrthoDB" id="10262360at2759"/>
<dbReference type="SUPFAM" id="SSF48371">
    <property type="entry name" value="ARM repeat"/>
    <property type="match status" value="1"/>
</dbReference>
<evidence type="ECO:0000313" key="8">
    <source>
        <dbReference type="Proteomes" id="UP000193685"/>
    </source>
</evidence>
<gene>
    <name evidence="7" type="ORF">BCR37DRAFT_384433</name>
</gene>
<dbReference type="InterPro" id="IPR004083">
    <property type="entry name" value="Raptor"/>
</dbReference>
<dbReference type="InterPro" id="IPR015943">
    <property type="entry name" value="WD40/YVTN_repeat-like_dom_sf"/>
</dbReference>
<dbReference type="GO" id="GO:0005737">
    <property type="term" value="C:cytoplasm"/>
    <property type="evidence" value="ECO:0007669"/>
    <property type="project" value="TreeGrafter"/>
</dbReference>
<feature type="repeat" description="WD" evidence="4">
    <location>
        <begin position="1177"/>
        <end position="1218"/>
    </location>
</feature>
<protein>
    <submittedName>
        <fullName evidence="7">WD repeat protein</fullName>
    </submittedName>
</protein>
<dbReference type="Gene3D" id="1.25.10.10">
    <property type="entry name" value="Leucine-rich Repeat Variant"/>
    <property type="match status" value="1"/>
</dbReference>
<evidence type="ECO:0000256" key="2">
    <source>
        <dbReference type="ARBA" id="ARBA00022574"/>
    </source>
</evidence>
<evidence type="ECO:0000259" key="6">
    <source>
        <dbReference type="SMART" id="SM01302"/>
    </source>
</evidence>
<dbReference type="SUPFAM" id="SSF50978">
    <property type="entry name" value="WD40 repeat-like"/>
    <property type="match status" value="1"/>
</dbReference>
<dbReference type="GO" id="GO:0030307">
    <property type="term" value="P:positive regulation of cell growth"/>
    <property type="evidence" value="ECO:0007669"/>
    <property type="project" value="TreeGrafter"/>
</dbReference>
<dbReference type="PANTHER" id="PTHR12848">
    <property type="entry name" value="REGULATORY-ASSOCIATED PROTEIN OF MTOR"/>
    <property type="match status" value="1"/>
</dbReference>
<sequence length="1269" mass="142178">MAEAGDAASVAATLVSQESLEARHGFDQRPEEYLAVLEQVWLMYFNDKRHESCGNPRIDQPAMPDWRMRERMKTVSAALVTCLNIGTDPPDVVKTVPCAKLECWVDPFLQPVSKALETIGKHLQQQYETLSMRTRYKIYLDPSVEETKKFCAAQRRNAKDERTLFHYNGHGVPKPTASGEIWVFNKTYTQYIPVSLYDLQSWLGSPCLYVFDCSAAGNIISNFHRFAEQRDTEMQRQAREDSTFVPGPSQKECILLAACQANEVLPMNPDLPADLFTSCLTSPIEIAVRWFVLQNPLPSPLTIDMVARIPGRLQDRRTALGELNWIFTAITDTIAWNVLPGPLFKRLFRQDLMVAALFRNFLLAERIMRVHQCHPMSFPVLPSTYAHPMWDSWDLAVDTCLAQLPRLLNESDDSYVPSTFFAEQLQAFEVWLQTGSASRKAPDQLPIVLQVLLSQAHRLRALILLSKFLDLGPWAVNLALSIGIFPYVLRLLQSPAAELKPVLIFIWARILAVDGSCQTDLMKANEYNYFVQVLLNPDILLATAERLAHKAMATFILAAFAKDYRQGQVALLGAQGLMACVLDRTRFDPTAQSDPQGDPQLRQWSLLLISCSWKDFAEAKWQGIREKAPQRIVEALGDNIPEVRAAALVAMTTFLGLNMDDEVQATEEYLAVASLSLSADGSALVRKELVVFLSALVVRYESKFLVAAFEMLRAEAGEQKKMRSRDSVYSAIWKTLLMFSADPFPEVELSANVVLDSLTKSLLASKLGDATRALLNMLSPPDVVQMTRTLTLRDVENQREPLPELKRSNTSTLKQTIKRSASIAVSLKNFALGYPDSSDDYRPEPNQPPPADPSVVPQTPLAALPRPLPKQFRQPSQNLPLESTFLAWSYEYFTEPQMKSEESEEPGSVDYNERLWRRTRNEHIIQHNQGLKDVAEHNAWSQQSGLFDNVSQPTKLLFHQFEPHLLAADDKDGLTVWDWETSRRLNSFSNSNPPRSRITEFKLLNEDDKALLLTGSSDGVVRLYRNYEQPDVELVTSWRALSDLLPSNRSSGLVADWQQGKGHLLVGGDVKVIRVFDARKEVSINDIPARSGSCITSLTSDQVEGNLFAAGFGDGAVRVYDKRLGPRDAMVKLWKDHKAWVTNIHMQRGGHRELLSSCVTGEVKLWDLRLDSCVSEIEAHRGNLRSMAVHEHASVFATGSTNHILKVWTMSGQSLSTMRQPAGGFLAGQSGRSSAVSALAFHPHRMVLASSGGSDSHIHLNKPASDRVL</sequence>
<dbReference type="GO" id="GO:0031931">
    <property type="term" value="C:TORC1 complex"/>
    <property type="evidence" value="ECO:0007669"/>
    <property type="project" value="InterPro"/>
</dbReference>
<evidence type="ECO:0000313" key="7">
    <source>
        <dbReference type="EMBL" id="ORY74616.1"/>
    </source>
</evidence>
<dbReference type="PROSITE" id="PS50294">
    <property type="entry name" value="WD_REPEATS_REGION"/>
    <property type="match status" value="1"/>
</dbReference>
<reference evidence="7 8" key="1">
    <citation type="submission" date="2016-07" db="EMBL/GenBank/DDBJ databases">
        <title>Pervasive Adenine N6-methylation of Active Genes in Fungi.</title>
        <authorList>
            <consortium name="DOE Joint Genome Institute"/>
            <person name="Mondo S.J."/>
            <person name="Dannebaum R.O."/>
            <person name="Kuo R.C."/>
            <person name="Labutti K."/>
            <person name="Haridas S."/>
            <person name="Kuo A."/>
            <person name="Salamov A."/>
            <person name="Ahrendt S.R."/>
            <person name="Lipzen A."/>
            <person name="Sullivan W."/>
            <person name="Andreopoulos W.B."/>
            <person name="Clum A."/>
            <person name="Lindquist E."/>
            <person name="Daum C."/>
            <person name="Ramamoorthy G.K."/>
            <person name="Gryganskyi A."/>
            <person name="Culley D."/>
            <person name="Magnuson J.K."/>
            <person name="James T.Y."/>
            <person name="O'Malley M.A."/>
            <person name="Stajich J.E."/>
            <person name="Spatafora J.W."/>
            <person name="Visel A."/>
            <person name="Grigoriev I.V."/>
        </authorList>
    </citation>
    <scope>NUCLEOTIDE SEQUENCE [LARGE SCALE GENOMIC DNA]</scope>
    <source>
        <strain evidence="7 8">12-1054</strain>
    </source>
</reference>
<dbReference type="SMART" id="SM00320">
    <property type="entry name" value="WD40"/>
    <property type="match status" value="5"/>
</dbReference>
<dbReference type="GO" id="GO:0031929">
    <property type="term" value="P:TOR signaling"/>
    <property type="evidence" value="ECO:0007669"/>
    <property type="project" value="InterPro"/>
</dbReference>
<proteinExistence type="inferred from homology"/>
<feature type="region of interest" description="Disordered" evidence="5">
    <location>
        <begin position="835"/>
        <end position="875"/>
    </location>
</feature>
<dbReference type="InterPro" id="IPR011989">
    <property type="entry name" value="ARM-like"/>
</dbReference>
<name>A0A1Y2ETW3_PROLT</name>
<dbReference type="GO" id="GO:0030674">
    <property type="term" value="F:protein-macromolecule adaptor activity"/>
    <property type="evidence" value="ECO:0007669"/>
    <property type="project" value="TreeGrafter"/>
</dbReference>
<dbReference type="InterPro" id="IPR016024">
    <property type="entry name" value="ARM-type_fold"/>
</dbReference>
<dbReference type="Pfam" id="PF00400">
    <property type="entry name" value="WD40"/>
    <property type="match status" value="2"/>
</dbReference>
<keyword evidence="2 4" id="KW-0853">WD repeat</keyword>
<dbReference type="PANTHER" id="PTHR12848:SF16">
    <property type="entry name" value="REGULATORY-ASSOCIATED PROTEIN OF MTOR"/>
    <property type="match status" value="1"/>
</dbReference>
<comment type="caution">
    <text evidence="7">The sequence shown here is derived from an EMBL/GenBank/DDBJ whole genome shotgun (WGS) entry which is preliminary data.</text>
</comment>
<dbReference type="GO" id="GO:0010506">
    <property type="term" value="P:regulation of autophagy"/>
    <property type="evidence" value="ECO:0007669"/>
    <property type="project" value="TreeGrafter"/>
</dbReference>
<dbReference type="AlphaFoldDB" id="A0A1Y2ETW3"/>
<dbReference type="InterPro" id="IPR036322">
    <property type="entry name" value="WD40_repeat_dom_sf"/>
</dbReference>
<dbReference type="InterPro" id="IPR029347">
    <property type="entry name" value="Raptor_N"/>
</dbReference>
<evidence type="ECO:0000256" key="5">
    <source>
        <dbReference type="SAM" id="MobiDB-lite"/>
    </source>
</evidence>
<dbReference type="Gene3D" id="2.130.10.10">
    <property type="entry name" value="YVTN repeat-like/Quinoprotein amine dehydrogenase"/>
    <property type="match status" value="2"/>
</dbReference>
<dbReference type="PRINTS" id="PR01547">
    <property type="entry name" value="YEAST176DUF"/>
</dbReference>
<feature type="domain" description="Raptor N-terminal CASPase-like" evidence="6">
    <location>
        <begin position="71"/>
        <end position="224"/>
    </location>
</feature>
<dbReference type="EMBL" id="MCFI01000029">
    <property type="protein sequence ID" value="ORY74616.1"/>
    <property type="molecule type" value="Genomic_DNA"/>
</dbReference>
<dbReference type="GO" id="GO:0071230">
    <property type="term" value="P:cellular response to amino acid stimulus"/>
    <property type="evidence" value="ECO:0007669"/>
    <property type="project" value="TreeGrafter"/>
</dbReference>
<evidence type="ECO:0000256" key="3">
    <source>
        <dbReference type="ARBA" id="ARBA00022737"/>
    </source>
</evidence>
<evidence type="ECO:0000256" key="1">
    <source>
        <dbReference type="ARBA" id="ARBA00009257"/>
    </source>
</evidence>
<keyword evidence="8" id="KW-1185">Reference proteome</keyword>